<gene>
    <name evidence="4" type="ORF">PNQ69_07435</name>
</gene>
<reference evidence="4 5" key="1">
    <citation type="submission" date="2023-01" db="EMBL/GenBank/DDBJ databases">
        <title>Xanthomonas hawaiianensis sp. nov. isolated from Araceae family in Hawaii.</title>
        <authorList>
            <person name="Chunag S.-C."/>
            <person name="Dobhal S."/>
            <person name="Alvarez A."/>
            <person name="Arif M."/>
        </authorList>
    </citation>
    <scope>NUCLEOTIDE SEQUENCE [LARGE SCALE GENOMIC DNA]</scope>
    <source>
        <strain evidence="4 5">A2111</strain>
    </source>
</reference>
<proteinExistence type="predicted"/>
<dbReference type="Gene3D" id="3.40.50.150">
    <property type="entry name" value="Vaccinia Virus protein VP39"/>
    <property type="match status" value="1"/>
</dbReference>
<evidence type="ECO:0000256" key="1">
    <source>
        <dbReference type="ARBA" id="ARBA00022603"/>
    </source>
</evidence>
<name>A0ABU2I378_9XANT</name>
<keyword evidence="1 4" id="KW-0489">Methyltransferase</keyword>
<evidence type="ECO:0000256" key="3">
    <source>
        <dbReference type="SAM" id="Coils"/>
    </source>
</evidence>
<dbReference type="EMBL" id="JAQMHB010000001">
    <property type="protein sequence ID" value="MDS9992599.1"/>
    <property type="molecule type" value="Genomic_DNA"/>
</dbReference>
<sequence>MINFPINNTMFLHPQCTPESAWLGHIPFAGWLVEEMRPGILVELGTHRGASYLAFCQAIQGCAVQAKCYAVDTWEGDEHAGVYGDEVFFTLLDYHQRNYADFSRLMRMRFEEAVEYFEDGSVDLLHIDGLHTYDAVRNDFETWASKLSKRAVVLFHDINVRERDFGVWRYWAEIRQRYPSFEFTHTHGLGVLLVGEDQPDALRQLCAFTEVDGAPVLVNRMFEHVGQLISTKLDIGTLAREQGRLVGLLNESEVAKGELSAELAGLRETHAALQSKLDEQAAAYRSEVAHGAELSAKVAEVPVLMGRLQEELVQLTEMLAAKEADIHRIQAEKQQHEVALERMRASFSWRLMAPLRAMKRMFTGAR</sequence>
<dbReference type="GO" id="GO:0032259">
    <property type="term" value="P:methylation"/>
    <property type="evidence" value="ECO:0007669"/>
    <property type="project" value="UniProtKB-KW"/>
</dbReference>
<accession>A0ABU2I378</accession>
<comment type="caution">
    <text evidence="4">The sequence shown here is derived from an EMBL/GenBank/DDBJ whole genome shotgun (WGS) entry which is preliminary data.</text>
</comment>
<organism evidence="4 5">
    <name type="scientific">Xanthomonas hawaiiensis</name>
    <dbReference type="NCBI Taxonomy" id="3003247"/>
    <lineage>
        <taxon>Bacteria</taxon>
        <taxon>Pseudomonadati</taxon>
        <taxon>Pseudomonadota</taxon>
        <taxon>Gammaproteobacteria</taxon>
        <taxon>Lysobacterales</taxon>
        <taxon>Lysobacteraceae</taxon>
        <taxon>Xanthomonas</taxon>
    </lineage>
</organism>
<dbReference type="RefSeq" id="WP_311163325.1">
    <property type="nucleotide sequence ID" value="NZ_CP115873.1"/>
</dbReference>
<keyword evidence="5" id="KW-1185">Reference proteome</keyword>
<dbReference type="Proteomes" id="UP001260534">
    <property type="component" value="Unassembled WGS sequence"/>
</dbReference>
<evidence type="ECO:0000313" key="4">
    <source>
        <dbReference type="EMBL" id="MDS9992599.1"/>
    </source>
</evidence>
<feature type="coiled-coil region" evidence="3">
    <location>
        <begin position="256"/>
        <end position="346"/>
    </location>
</feature>
<dbReference type="InterPro" id="IPR029063">
    <property type="entry name" value="SAM-dependent_MTases_sf"/>
</dbReference>
<dbReference type="SUPFAM" id="SSF53335">
    <property type="entry name" value="S-adenosyl-L-methionine-dependent methyltransferases"/>
    <property type="match status" value="1"/>
</dbReference>
<dbReference type="PANTHER" id="PTHR40048:SF1">
    <property type="entry name" value="RHAMNOSYL O-METHYLTRANSFERASE"/>
    <property type="match status" value="1"/>
</dbReference>
<evidence type="ECO:0000256" key="2">
    <source>
        <dbReference type="ARBA" id="ARBA00022679"/>
    </source>
</evidence>
<dbReference type="GO" id="GO:0008168">
    <property type="term" value="F:methyltransferase activity"/>
    <property type="evidence" value="ECO:0007669"/>
    <property type="project" value="UniProtKB-KW"/>
</dbReference>
<dbReference type="PANTHER" id="PTHR40048">
    <property type="entry name" value="RHAMNOSYL O-METHYLTRANSFERASE"/>
    <property type="match status" value="1"/>
</dbReference>
<keyword evidence="2 4" id="KW-0808">Transferase</keyword>
<dbReference type="Pfam" id="PF13578">
    <property type="entry name" value="Methyltransf_24"/>
    <property type="match status" value="1"/>
</dbReference>
<dbReference type="EC" id="2.1.1.-" evidence="4"/>
<evidence type="ECO:0000313" key="5">
    <source>
        <dbReference type="Proteomes" id="UP001260534"/>
    </source>
</evidence>
<protein>
    <submittedName>
        <fullName evidence="4">Class I SAM-dependent methyltransferase</fullName>
        <ecNumber evidence="4">2.1.1.-</ecNumber>
    </submittedName>
</protein>
<keyword evidence="3" id="KW-0175">Coiled coil</keyword>